<organism evidence="2 3">
    <name type="scientific">Cotesia typhae</name>
    <dbReference type="NCBI Taxonomy" id="2053667"/>
    <lineage>
        <taxon>Eukaryota</taxon>
        <taxon>Metazoa</taxon>
        <taxon>Ecdysozoa</taxon>
        <taxon>Arthropoda</taxon>
        <taxon>Hexapoda</taxon>
        <taxon>Insecta</taxon>
        <taxon>Pterygota</taxon>
        <taxon>Neoptera</taxon>
        <taxon>Endopterygota</taxon>
        <taxon>Hymenoptera</taxon>
        <taxon>Apocrita</taxon>
        <taxon>Ichneumonoidea</taxon>
        <taxon>Braconidae</taxon>
        <taxon>Microgastrinae</taxon>
        <taxon>Cotesia</taxon>
    </lineage>
</organism>
<reference evidence="2" key="1">
    <citation type="submission" date="2020-03" db="EMBL/GenBank/DDBJ databases">
        <authorList>
            <person name="Chebbi M.A."/>
            <person name="Drezen J.M."/>
        </authorList>
    </citation>
    <scope>NUCLEOTIDE SEQUENCE</scope>
    <source>
        <tissue evidence="2">Whole body</tissue>
    </source>
</reference>
<dbReference type="AlphaFoldDB" id="A0A8J5V696"/>
<evidence type="ECO:0000313" key="2">
    <source>
        <dbReference type="EMBL" id="KAG8035299.1"/>
    </source>
</evidence>
<feature type="region of interest" description="Disordered" evidence="1">
    <location>
        <begin position="642"/>
        <end position="667"/>
    </location>
</feature>
<feature type="compositionally biased region" description="Polar residues" evidence="1">
    <location>
        <begin position="411"/>
        <end position="428"/>
    </location>
</feature>
<feature type="compositionally biased region" description="Polar residues" evidence="1">
    <location>
        <begin position="272"/>
        <end position="285"/>
    </location>
</feature>
<proteinExistence type="predicted"/>
<reference evidence="2" key="2">
    <citation type="submission" date="2021-04" db="EMBL/GenBank/DDBJ databases">
        <title>Genome-wide patterns of bracovirus chromosomal integration into multiple host tissues during parasitism.</title>
        <authorList>
            <person name="Chebbi M.A.C."/>
        </authorList>
    </citation>
    <scope>NUCLEOTIDE SEQUENCE</scope>
    <source>
        <tissue evidence="2">Whole body</tissue>
    </source>
</reference>
<accession>A0A8J5V696</accession>
<feature type="region of interest" description="Disordered" evidence="1">
    <location>
        <begin position="409"/>
        <end position="450"/>
    </location>
</feature>
<evidence type="ECO:0000256" key="1">
    <source>
        <dbReference type="SAM" id="MobiDB-lite"/>
    </source>
</evidence>
<sequence>MADSTSWIKKNMFDSPDVKSKVNRRMLTEAEVRVQKSLERLSIPEWYLNSSSKPPKIMLRNYPDLRLGWRTSSGKSPMQFHKLSDSHDRRFSMNTSYPTPKPMHVVNNNNNNNNNNHNQTVGVLLETSFDQRMKAQPLKPPKPPVRKIKTNISKTFPKLSPSRKIENINIVFPPKKVELEKSRTTDPPSQTSSEGLTNSSKQVTNSGKIKTPQLYNTGMIDEVTLSTTPYDSDPSFNFVDKNLKNKFSTYLHLCPVDSKSESSLMPIEETSEGSSRPTTPSPTLNETFLITNRKSTTLEKIINSERPKRPNKLVLEIMETLKKKTFNKNDSENNSDQPREKIQPIKTVVSIARSKAKCFQANPKPTGVNLKPTEAEIFRRKIIEEKKREYYTKLAYLEKLKKMRGIPTGEKIQNSSENNRNSVQNKQQTPKEKAPAKIVDNDPNLSYSKRTPCRETTESLKLYSARRGIRYTSSPVRQPSRREEEEEYQDEYNNSGLLQDIIDEFRNKCRVSHKLKSIPGSRNFVKKLVDVLEQSIDQSCNVSFISSVHPADDGNEIDLSDHESIYNTNSTNLSLKNYDSDVYISSASPDINWSTVANTGAHSIEDEDVFWIPLPKKPLPRPQDSFISPSNARNKYVKPLYNSKSSREPEYSSHLSPSKHHEIQGSYNYDAQRQIWTSTLNHPNGKKSHK</sequence>
<feature type="region of interest" description="Disordered" evidence="1">
    <location>
        <begin position="178"/>
        <end position="210"/>
    </location>
</feature>
<dbReference type="OrthoDB" id="7604723at2759"/>
<dbReference type="Proteomes" id="UP000729913">
    <property type="component" value="Unassembled WGS sequence"/>
</dbReference>
<evidence type="ECO:0000313" key="3">
    <source>
        <dbReference type="Proteomes" id="UP000729913"/>
    </source>
</evidence>
<dbReference type="EMBL" id="JAAOIC020000060">
    <property type="protein sequence ID" value="KAG8035299.1"/>
    <property type="molecule type" value="Genomic_DNA"/>
</dbReference>
<feature type="region of interest" description="Disordered" evidence="1">
    <location>
        <begin position="261"/>
        <end position="285"/>
    </location>
</feature>
<comment type="caution">
    <text evidence="2">The sequence shown here is derived from an EMBL/GenBank/DDBJ whole genome shotgun (WGS) entry which is preliminary data.</text>
</comment>
<gene>
    <name evidence="2" type="ORF">G9C98_006745</name>
</gene>
<name>A0A8J5V696_9HYME</name>
<protein>
    <submittedName>
        <fullName evidence="2">Uncharacterized protein</fullName>
    </submittedName>
</protein>
<keyword evidence="3" id="KW-1185">Reference proteome</keyword>
<feature type="compositionally biased region" description="Polar residues" evidence="1">
    <location>
        <begin position="185"/>
        <end position="210"/>
    </location>
</feature>